<evidence type="ECO:0000256" key="6">
    <source>
        <dbReference type="ARBA" id="ARBA00023128"/>
    </source>
</evidence>
<dbReference type="PANTHER" id="PTHR15415:SF7">
    <property type="entry name" value="MICOS COMPLEX SUBUNIT MIC60"/>
    <property type="match status" value="1"/>
</dbReference>
<feature type="region of interest" description="Disordered" evidence="9">
    <location>
        <begin position="233"/>
        <end position="252"/>
    </location>
</feature>
<evidence type="ECO:0000256" key="1">
    <source>
        <dbReference type="ARBA" id="ARBA00004273"/>
    </source>
</evidence>
<keyword evidence="11" id="KW-1185">Reference proteome</keyword>
<protein>
    <recommendedName>
        <fullName evidence="12">MICOS complex subunit MIC60</fullName>
    </recommendedName>
</protein>
<proteinExistence type="inferred from homology"/>
<dbReference type="GeneID" id="5002944"/>
<evidence type="ECO:0000313" key="10">
    <source>
        <dbReference type="EMBL" id="ABO97257.1"/>
    </source>
</evidence>
<accession>A4S0F6</accession>
<dbReference type="Proteomes" id="UP000001568">
    <property type="component" value="Chromosome 7"/>
</dbReference>
<dbReference type="AlphaFoldDB" id="A4S0F6"/>
<keyword evidence="3" id="KW-0812">Transmembrane</keyword>
<dbReference type="GO" id="GO:0061617">
    <property type="term" value="C:MICOS complex"/>
    <property type="evidence" value="ECO:0007669"/>
    <property type="project" value="TreeGrafter"/>
</dbReference>
<feature type="region of interest" description="Disordered" evidence="9">
    <location>
        <begin position="267"/>
        <end position="291"/>
    </location>
</feature>
<evidence type="ECO:0000256" key="5">
    <source>
        <dbReference type="ARBA" id="ARBA00022989"/>
    </source>
</evidence>
<evidence type="ECO:0008006" key="12">
    <source>
        <dbReference type="Google" id="ProtNLM"/>
    </source>
</evidence>
<evidence type="ECO:0000256" key="4">
    <source>
        <dbReference type="ARBA" id="ARBA00022792"/>
    </source>
</evidence>
<dbReference type="EMBL" id="CP000587">
    <property type="protein sequence ID" value="ABO97257.1"/>
    <property type="molecule type" value="Genomic_DNA"/>
</dbReference>
<dbReference type="KEGG" id="olu:OSTLU_32727"/>
<keyword evidence="6" id="KW-0496">Mitochondrion</keyword>
<evidence type="ECO:0000256" key="3">
    <source>
        <dbReference type="ARBA" id="ARBA00022692"/>
    </source>
</evidence>
<dbReference type="Gramene" id="ABO97257">
    <property type="protein sequence ID" value="ABO97257"/>
    <property type="gene ID" value="OSTLU_32727"/>
</dbReference>
<dbReference type="PANTHER" id="PTHR15415">
    <property type="entry name" value="MITOFILIN"/>
    <property type="match status" value="1"/>
</dbReference>
<keyword evidence="8" id="KW-0175">Coiled coil</keyword>
<feature type="compositionally biased region" description="Low complexity" evidence="9">
    <location>
        <begin position="187"/>
        <end position="204"/>
    </location>
</feature>
<comment type="similarity">
    <text evidence="2">Belongs to the MICOS complex subunit Mic60 family.</text>
</comment>
<feature type="region of interest" description="Disordered" evidence="9">
    <location>
        <begin position="39"/>
        <end position="92"/>
    </location>
</feature>
<keyword evidence="4" id="KW-0999">Mitochondrion inner membrane</keyword>
<evidence type="ECO:0000256" key="9">
    <source>
        <dbReference type="SAM" id="MobiDB-lite"/>
    </source>
</evidence>
<evidence type="ECO:0000313" key="11">
    <source>
        <dbReference type="Proteomes" id="UP000001568"/>
    </source>
</evidence>
<dbReference type="eggNOG" id="ENOG502QTA5">
    <property type="taxonomic scope" value="Eukaryota"/>
</dbReference>
<dbReference type="GO" id="GO:0042407">
    <property type="term" value="P:cristae formation"/>
    <property type="evidence" value="ECO:0007669"/>
    <property type="project" value="TreeGrafter"/>
</dbReference>
<dbReference type="OrthoDB" id="515755at2759"/>
<dbReference type="Pfam" id="PF09731">
    <property type="entry name" value="Mitofilin"/>
    <property type="match status" value="1"/>
</dbReference>
<evidence type="ECO:0000256" key="2">
    <source>
        <dbReference type="ARBA" id="ARBA00010877"/>
    </source>
</evidence>
<dbReference type="RefSeq" id="XP_001418964.1">
    <property type="nucleotide sequence ID" value="XM_001418927.1"/>
</dbReference>
<feature type="coiled-coil region" evidence="8">
    <location>
        <begin position="470"/>
        <end position="508"/>
    </location>
</feature>
<gene>
    <name evidence="10" type="ORF">OSTLU_32727</name>
</gene>
<evidence type="ECO:0000256" key="7">
    <source>
        <dbReference type="ARBA" id="ARBA00023136"/>
    </source>
</evidence>
<keyword evidence="7" id="KW-0472">Membrane</keyword>
<keyword evidence="5" id="KW-1133">Transmembrane helix</keyword>
<comment type="subcellular location">
    <subcellularLocation>
        <location evidence="1">Mitochondrion inner membrane</location>
    </subcellularLocation>
</comment>
<feature type="compositionally biased region" description="Low complexity" evidence="9">
    <location>
        <begin position="70"/>
        <end position="83"/>
    </location>
</feature>
<reference evidence="10 11" key="1">
    <citation type="journal article" date="2007" name="Proc. Natl. Acad. Sci. U.S.A.">
        <title>The tiny eukaryote Ostreococcus provides genomic insights into the paradox of plankton speciation.</title>
        <authorList>
            <person name="Palenik B."/>
            <person name="Grimwood J."/>
            <person name="Aerts A."/>
            <person name="Rouze P."/>
            <person name="Salamov A."/>
            <person name="Putnam N."/>
            <person name="Dupont C."/>
            <person name="Jorgensen R."/>
            <person name="Derelle E."/>
            <person name="Rombauts S."/>
            <person name="Zhou K."/>
            <person name="Otillar R."/>
            <person name="Merchant S.S."/>
            <person name="Podell S."/>
            <person name="Gaasterland T."/>
            <person name="Napoli C."/>
            <person name="Gendler K."/>
            <person name="Manuell A."/>
            <person name="Tai V."/>
            <person name="Vallon O."/>
            <person name="Piganeau G."/>
            <person name="Jancek S."/>
            <person name="Heijde M."/>
            <person name="Jabbari K."/>
            <person name="Bowler C."/>
            <person name="Lohr M."/>
            <person name="Robbens S."/>
            <person name="Werner G."/>
            <person name="Dubchak I."/>
            <person name="Pazour G.J."/>
            <person name="Ren Q."/>
            <person name="Paulsen I."/>
            <person name="Delwiche C."/>
            <person name="Schmutz J."/>
            <person name="Rokhsar D."/>
            <person name="Van de Peer Y."/>
            <person name="Moreau H."/>
            <person name="Grigoriev I.V."/>
        </authorList>
    </citation>
    <scope>NUCLEOTIDE SEQUENCE [LARGE SCALE GENOMIC DNA]</scope>
    <source>
        <strain evidence="10 11">CCE9901</strain>
    </source>
</reference>
<organism evidence="10 11">
    <name type="scientific">Ostreococcus lucimarinus (strain CCE9901)</name>
    <dbReference type="NCBI Taxonomy" id="436017"/>
    <lineage>
        <taxon>Eukaryota</taxon>
        <taxon>Viridiplantae</taxon>
        <taxon>Chlorophyta</taxon>
        <taxon>Mamiellophyceae</taxon>
        <taxon>Mamiellales</taxon>
        <taxon>Bathycoccaceae</taxon>
        <taxon>Ostreococcus</taxon>
    </lineage>
</organism>
<dbReference type="HOGENOM" id="CLU_377388_0_0_1"/>
<dbReference type="OMA" id="ANVECFR"/>
<feature type="region of interest" description="Disordered" evidence="9">
    <location>
        <begin position="186"/>
        <end position="208"/>
    </location>
</feature>
<evidence type="ECO:0000256" key="8">
    <source>
        <dbReference type="SAM" id="Coils"/>
    </source>
</evidence>
<sequence length="735" mass="77770">MAARGSGASASVGTTARAWIAASATRAARADALGRGYATKTTKTTTKSTSGDGAATATARGGGKGRAKAKTGTGTARAAPAKAKTSRKKKPPIGKIRAVPHAAAKKFPLHESVLGDPRTYKATMGDATAAARATARARATAAPPPTSGNRVMPHAKAATFPLHESVLAEAKSMATKGTVLREPLSKPAGAAATAPPAAANATPTEESGSNRTALLAAAGAGIAALLAYSMSVVDEEDRPPPPRRAKPKAAAARKDVEVQIEIVKQPDAKELTNSKKATTESKKDGKETAKDELSDAFSATADFLANVEVRNISYFCDAYSRGLILICRGFSVPRRTYQGPTLNASLARTHANRASSAAGVLRLVALPRLVPVPQDEPDQKEPEVLAKVNVPKPPARENVSIMNASKSLSAARLLEEAVKTLGETLSDDEKAALRDGMKVQSESDMKIFSELSSSMVQNFETVVSAERSVTDELIAAINVLEQRAEDASRQLEREKERAVVDKERALKTQEKKLKAEHADFLVAERIERIKALDEERIRMGALRQVLTKRREALERAHAVQSFELAVMDFGSRVENGEAFEDALALLNTCAKKDPFIATIIQGLDQDMAKRGVPTRLQLAEQLERVRDTARKLSLVPQDGGGMLAHGLAYAASLLRVKDTSDEGAQGIEGAIAKAETHLANGELMHAAKSLASAAEGTKAATSVTEWAHSVRSRAEVEQAQTALNAHAQCRASALV</sequence>
<feature type="compositionally biased region" description="Low complexity" evidence="9">
    <location>
        <begin position="39"/>
        <end position="59"/>
    </location>
</feature>
<dbReference type="InterPro" id="IPR019133">
    <property type="entry name" value="MIC60"/>
</dbReference>
<name>A4S0F6_OSTLU</name>